<reference evidence="2 3" key="2">
    <citation type="submission" date="2019-01" db="EMBL/GenBank/DDBJ databases">
        <title>Tautonia sociabilis, a novel thermotolerant planctomycete of Isosphaeraceae family, isolated from a 4000 m deep subterranean habitat.</title>
        <authorList>
            <person name="Kovaleva O.L."/>
            <person name="Elcheninov A.G."/>
            <person name="Van Heerden E."/>
            <person name="Toshchakov S.V."/>
            <person name="Novikov A."/>
            <person name="Bonch-Osmolovskaya E.A."/>
            <person name="Kublanov I.V."/>
        </authorList>
    </citation>
    <scope>NUCLEOTIDE SEQUENCE [LARGE SCALE GENOMIC DNA]</scope>
    <source>
        <strain evidence="2 3">GM2012</strain>
    </source>
</reference>
<dbReference type="SUPFAM" id="SSF55961">
    <property type="entry name" value="Bet v1-like"/>
    <property type="match status" value="1"/>
</dbReference>
<dbReference type="EMBL" id="RYZH01000037">
    <property type="protein sequence ID" value="RUL85722.1"/>
    <property type="molecule type" value="Genomic_DNA"/>
</dbReference>
<dbReference type="Proteomes" id="UP000280296">
    <property type="component" value="Unassembled WGS sequence"/>
</dbReference>
<dbReference type="AlphaFoldDB" id="A0A432MGE8"/>
<dbReference type="Gene3D" id="3.30.530.20">
    <property type="match status" value="1"/>
</dbReference>
<feature type="compositionally biased region" description="Pro residues" evidence="1">
    <location>
        <begin position="112"/>
        <end position="121"/>
    </location>
</feature>
<feature type="region of interest" description="Disordered" evidence="1">
    <location>
        <begin position="91"/>
        <end position="121"/>
    </location>
</feature>
<feature type="region of interest" description="Disordered" evidence="1">
    <location>
        <begin position="30"/>
        <end position="50"/>
    </location>
</feature>
<dbReference type="CDD" id="cd07812">
    <property type="entry name" value="SRPBCC"/>
    <property type="match status" value="1"/>
</dbReference>
<evidence type="ECO:0000313" key="3">
    <source>
        <dbReference type="Proteomes" id="UP000280296"/>
    </source>
</evidence>
<comment type="caution">
    <text evidence="2">The sequence shown here is derived from an EMBL/GenBank/DDBJ whole genome shotgun (WGS) entry which is preliminary data.</text>
</comment>
<organism evidence="2 3">
    <name type="scientific">Tautonia sociabilis</name>
    <dbReference type="NCBI Taxonomy" id="2080755"/>
    <lineage>
        <taxon>Bacteria</taxon>
        <taxon>Pseudomonadati</taxon>
        <taxon>Planctomycetota</taxon>
        <taxon>Planctomycetia</taxon>
        <taxon>Isosphaerales</taxon>
        <taxon>Isosphaeraceae</taxon>
        <taxon>Tautonia</taxon>
    </lineage>
</organism>
<proteinExistence type="predicted"/>
<protein>
    <submittedName>
        <fullName evidence="2">SRPBCC family protein</fullName>
    </submittedName>
</protein>
<dbReference type="InterPro" id="IPR023393">
    <property type="entry name" value="START-like_dom_sf"/>
</dbReference>
<name>A0A432MGE8_9BACT</name>
<evidence type="ECO:0000313" key="2">
    <source>
        <dbReference type="EMBL" id="RUL85722.1"/>
    </source>
</evidence>
<dbReference type="RefSeq" id="WP_126726809.1">
    <property type="nucleotide sequence ID" value="NZ_RYZH01000037.1"/>
</dbReference>
<keyword evidence="3" id="KW-1185">Reference proteome</keyword>
<accession>A0A432MGE8</accession>
<sequence length="121" mass="12906">MPLIFSTSRPIAAPPTCVFGTMTSPDAMRSWMPHPLRIEPRTGRPIGGLGSCWRKTQTICGWEGSEVFALTPGRMGATFRTRSGMGLDAMQRHREAAPASEAPAPSLFPTGSPRPAPGSTP</sequence>
<evidence type="ECO:0000256" key="1">
    <source>
        <dbReference type="SAM" id="MobiDB-lite"/>
    </source>
</evidence>
<gene>
    <name evidence="2" type="ORF">TsocGM_17780</name>
</gene>
<dbReference type="OrthoDB" id="4773254at2"/>
<reference evidence="2 3" key="1">
    <citation type="submission" date="2018-12" db="EMBL/GenBank/DDBJ databases">
        <authorList>
            <person name="Toschakov S.V."/>
        </authorList>
    </citation>
    <scope>NUCLEOTIDE SEQUENCE [LARGE SCALE GENOMIC DNA]</scope>
    <source>
        <strain evidence="2 3">GM2012</strain>
    </source>
</reference>